<reference evidence="1 2" key="1">
    <citation type="submission" date="2017-02" db="EMBL/GenBank/DDBJ databases">
        <authorList>
            <person name="Peterson S.W."/>
        </authorList>
    </citation>
    <scope>NUCLEOTIDE SEQUENCE [LARGE SCALE GENOMIC DNA]</scope>
    <source>
        <strain evidence="1 2">S285</strain>
    </source>
</reference>
<evidence type="ECO:0000313" key="2">
    <source>
        <dbReference type="Proteomes" id="UP000193978"/>
    </source>
</evidence>
<dbReference type="KEGG" id="mbry:B1812_09150"/>
<evidence type="ECO:0000313" key="1">
    <source>
        <dbReference type="EMBL" id="ARN81222.1"/>
    </source>
</evidence>
<gene>
    <name evidence="1" type="ORF">B1812_09150</name>
</gene>
<dbReference type="Proteomes" id="UP000193978">
    <property type="component" value="Chromosome"/>
</dbReference>
<sequence>MNTANLQLEGVYAVLAALLVAVREKDVLSNDELDRMLAGVETALACDVRRPTELRDANVDAICFPARFLRQALKAAEEGHAFSFARFASEVGQSKTDR</sequence>
<dbReference type="AlphaFoldDB" id="A0A1W6MUH9"/>
<protein>
    <submittedName>
        <fullName evidence="1">Uncharacterized protein</fullName>
    </submittedName>
</protein>
<dbReference type="OrthoDB" id="7359436at2"/>
<dbReference type="EMBL" id="CP019948">
    <property type="protein sequence ID" value="ARN81222.1"/>
    <property type="molecule type" value="Genomic_DNA"/>
</dbReference>
<keyword evidence="2" id="KW-1185">Reference proteome</keyword>
<accession>A0A1W6MUH9</accession>
<proteinExistence type="predicted"/>
<organism evidence="1 2">
    <name type="scientific">Methylocystis bryophila</name>
    <dbReference type="NCBI Taxonomy" id="655015"/>
    <lineage>
        <taxon>Bacteria</taxon>
        <taxon>Pseudomonadati</taxon>
        <taxon>Pseudomonadota</taxon>
        <taxon>Alphaproteobacteria</taxon>
        <taxon>Hyphomicrobiales</taxon>
        <taxon>Methylocystaceae</taxon>
        <taxon>Methylocystis</taxon>
    </lineage>
</organism>
<dbReference type="RefSeq" id="WP_085771314.1">
    <property type="nucleotide sequence ID" value="NZ_AP027149.1"/>
</dbReference>
<name>A0A1W6MUH9_9HYPH</name>